<dbReference type="PROSITE" id="PS51186">
    <property type="entry name" value="GNAT"/>
    <property type="match status" value="1"/>
</dbReference>
<dbReference type="InterPro" id="IPR016181">
    <property type="entry name" value="Acyl_CoA_acyltransferase"/>
</dbReference>
<dbReference type="Proteomes" id="UP000190675">
    <property type="component" value="Chromosome I"/>
</dbReference>
<dbReference type="InterPro" id="IPR000182">
    <property type="entry name" value="GNAT_dom"/>
</dbReference>
<dbReference type="InterPro" id="IPR051556">
    <property type="entry name" value="N-term/lysine_N-AcTrnsfr"/>
</dbReference>
<dbReference type="Pfam" id="PF00583">
    <property type="entry name" value="Acetyltransf_1"/>
    <property type="match status" value="1"/>
</dbReference>
<accession>A0A1M5KHJ4</accession>
<dbReference type="AlphaFoldDB" id="A0A1M5KHJ4"/>
<evidence type="ECO:0000259" key="1">
    <source>
        <dbReference type="PROSITE" id="PS51186"/>
    </source>
</evidence>
<dbReference type="Gene3D" id="3.40.630.30">
    <property type="match status" value="1"/>
</dbReference>
<dbReference type="CDD" id="cd04301">
    <property type="entry name" value="NAT_SF"/>
    <property type="match status" value="1"/>
</dbReference>
<dbReference type="GO" id="GO:0016747">
    <property type="term" value="F:acyltransferase activity, transferring groups other than amino-acyl groups"/>
    <property type="evidence" value="ECO:0007669"/>
    <property type="project" value="InterPro"/>
</dbReference>
<keyword evidence="2" id="KW-0012">Acyltransferase</keyword>
<dbReference type="EMBL" id="LT670818">
    <property type="protein sequence ID" value="SHG52262.1"/>
    <property type="molecule type" value="Genomic_DNA"/>
</dbReference>
<sequence length="156" mass="17337">MAPGHIESFHRTLDFVARERRYLSFLEAPPIELTRAFVLNNIKCRYPQYVAVTAGEVVGWCDVTPKERPIYAHGGVLGMGLLPPFRGRGIGTKLIWSVLAAARRAGMHRVELTVRETNAGAIALYRKAGFVVEGLQRDAVHVDGIYENVICMAVLF</sequence>
<dbReference type="PANTHER" id="PTHR42919">
    <property type="entry name" value="N-ALPHA-ACETYLTRANSFERASE"/>
    <property type="match status" value="1"/>
</dbReference>
<dbReference type="SUPFAM" id="SSF55729">
    <property type="entry name" value="Acyl-CoA N-acyltransferases (Nat)"/>
    <property type="match status" value="1"/>
</dbReference>
<evidence type="ECO:0000313" key="2">
    <source>
        <dbReference type="EMBL" id="SHG52262.1"/>
    </source>
</evidence>
<protein>
    <submittedName>
        <fullName evidence="2">L-amino acid N-acyltransferase YncA</fullName>
    </submittedName>
</protein>
<gene>
    <name evidence="2" type="ORF">SAMN05444169_2867</name>
</gene>
<feature type="domain" description="N-acetyltransferase" evidence="1">
    <location>
        <begin position="1"/>
        <end position="156"/>
    </location>
</feature>
<proteinExistence type="predicted"/>
<reference evidence="2 3" key="1">
    <citation type="submission" date="2016-11" db="EMBL/GenBank/DDBJ databases">
        <authorList>
            <person name="Jaros S."/>
            <person name="Januszkiewicz K."/>
            <person name="Wedrychowicz H."/>
        </authorList>
    </citation>
    <scope>NUCLEOTIDE SEQUENCE [LARGE SCALE GENOMIC DNA]</scope>
    <source>
        <strain evidence="2 3">GAS242</strain>
    </source>
</reference>
<name>A0A1M5KHJ4_9BRAD</name>
<keyword evidence="2" id="KW-0808">Transferase</keyword>
<evidence type="ECO:0000313" key="3">
    <source>
        <dbReference type="Proteomes" id="UP000190675"/>
    </source>
</evidence>
<dbReference type="PANTHER" id="PTHR42919:SF35">
    <property type="entry name" value="N-ACETYLTRANSFERASE DOMAIN-CONTAINING PROTEIN"/>
    <property type="match status" value="1"/>
</dbReference>
<organism evidence="2 3">
    <name type="scientific">Bradyrhizobium erythrophlei</name>
    <dbReference type="NCBI Taxonomy" id="1437360"/>
    <lineage>
        <taxon>Bacteria</taxon>
        <taxon>Pseudomonadati</taxon>
        <taxon>Pseudomonadota</taxon>
        <taxon>Alphaproteobacteria</taxon>
        <taxon>Hyphomicrobiales</taxon>
        <taxon>Nitrobacteraceae</taxon>
        <taxon>Bradyrhizobium</taxon>
    </lineage>
</organism>